<dbReference type="AlphaFoldDB" id="D4TYU7"/>
<feature type="region of interest" description="Disordered" evidence="1">
    <location>
        <begin position="1"/>
        <end position="20"/>
    </location>
</feature>
<accession>D4TYU7</accession>
<reference evidence="2 3" key="1">
    <citation type="submission" date="2009-10" db="EMBL/GenBank/DDBJ databases">
        <authorList>
            <person name="Weinstock G."/>
            <person name="Sodergren E."/>
            <person name="Clifton S."/>
            <person name="Fulton L."/>
            <person name="Fulton B."/>
            <person name="Courtney L."/>
            <person name="Fronick C."/>
            <person name="Harrison M."/>
            <person name="Strong C."/>
            <person name="Farmer C."/>
            <person name="Delahaunty K."/>
            <person name="Markovic C."/>
            <person name="Hall O."/>
            <person name="Minx P."/>
            <person name="Tomlinson C."/>
            <person name="Mitreva M."/>
            <person name="Nelson J."/>
            <person name="Hou S."/>
            <person name="Wollam A."/>
            <person name="Pepin K.H."/>
            <person name="Johnson M."/>
            <person name="Bhonagiri V."/>
            <person name="Nash W.E."/>
            <person name="Warren W."/>
            <person name="Chinwalla A."/>
            <person name="Mardis E.R."/>
            <person name="Wilson R.K."/>
        </authorList>
    </citation>
    <scope>NUCLEOTIDE SEQUENCE [LARGE SCALE GENOMIC DNA]</scope>
    <source>
        <strain evidence="2 3">F0309</strain>
    </source>
</reference>
<gene>
    <name evidence="2" type="ORF">HMPREF0970_01125</name>
</gene>
<name>D4TYU7_9ACTO</name>
<dbReference type="RefSeq" id="WP_003795724.1">
    <property type="nucleotide sequence ID" value="NZ_GG753639.1"/>
</dbReference>
<dbReference type="Proteomes" id="UP000003150">
    <property type="component" value="Unassembled WGS sequence"/>
</dbReference>
<evidence type="ECO:0000313" key="2">
    <source>
        <dbReference type="EMBL" id="EFF79902.1"/>
    </source>
</evidence>
<evidence type="ECO:0000256" key="1">
    <source>
        <dbReference type="SAM" id="MobiDB-lite"/>
    </source>
</evidence>
<evidence type="ECO:0000313" key="3">
    <source>
        <dbReference type="Proteomes" id="UP000003150"/>
    </source>
</evidence>
<organism evidence="2 3">
    <name type="scientific">Schaalia odontolytica F0309</name>
    <dbReference type="NCBI Taxonomy" id="649742"/>
    <lineage>
        <taxon>Bacteria</taxon>
        <taxon>Bacillati</taxon>
        <taxon>Actinomycetota</taxon>
        <taxon>Actinomycetes</taxon>
        <taxon>Actinomycetales</taxon>
        <taxon>Actinomycetaceae</taxon>
        <taxon>Schaalia</taxon>
    </lineage>
</organism>
<dbReference type="EMBL" id="ACYT02000031">
    <property type="protein sequence ID" value="EFF79902.1"/>
    <property type="molecule type" value="Genomic_DNA"/>
</dbReference>
<comment type="caution">
    <text evidence="2">The sequence shown here is derived from an EMBL/GenBank/DDBJ whole genome shotgun (WGS) entry which is preliminary data.</text>
</comment>
<protein>
    <submittedName>
        <fullName evidence="2">Uncharacterized protein</fullName>
    </submittedName>
</protein>
<proteinExistence type="predicted"/>
<sequence length="49" mass="5706">MNKLMSEADQAMTEARAAHDEDPLDEFVRTFRIENEQDVKTQLISGNYF</sequence>
<dbReference type="HOGENOM" id="CLU_3131399_0_0_11"/>